<dbReference type="InterPro" id="IPR001375">
    <property type="entry name" value="Peptidase_S9_cat"/>
</dbReference>
<name>A0A7Y9K1X4_9SPHN</name>
<feature type="domain" description="Dipeptidylpeptidase IV N-terminal" evidence="3">
    <location>
        <begin position="121"/>
        <end position="457"/>
    </location>
</feature>
<proteinExistence type="predicted"/>
<protein>
    <submittedName>
        <fullName evidence="4">Dipeptidyl-peptidase-4</fullName>
        <ecNumber evidence="4">3.4.14.5</ecNumber>
    </submittedName>
</protein>
<evidence type="ECO:0000313" key="4">
    <source>
        <dbReference type="EMBL" id="NYD90366.1"/>
    </source>
</evidence>
<dbReference type="EMBL" id="JACCBY010000002">
    <property type="protein sequence ID" value="NYD90366.1"/>
    <property type="molecule type" value="Genomic_DNA"/>
</dbReference>
<dbReference type="RefSeq" id="WP_179508778.1">
    <property type="nucleotide sequence ID" value="NZ_JACCBY010000002.1"/>
</dbReference>
<keyword evidence="1" id="KW-0732">Signal</keyword>
<dbReference type="GO" id="GO:0006508">
    <property type="term" value="P:proteolysis"/>
    <property type="evidence" value="ECO:0007669"/>
    <property type="project" value="InterPro"/>
</dbReference>
<organism evidence="4 5">
    <name type="scientific">Sphingomonas melonis</name>
    <dbReference type="NCBI Taxonomy" id="152682"/>
    <lineage>
        <taxon>Bacteria</taxon>
        <taxon>Pseudomonadati</taxon>
        <taxon>Pseudomonadota</taxon>
        <taxon>Alphaproteobacteria</taxon>
        <taxon>Sphingomonadales</taxon>
        <taxon>Sphingomonadaceae</taxon>
        <taxon>Sphingomonas</taxon>
    </lineage>
</organism>
<dbReference type="PANTHER" id="PTHR11731:SF193">
    <property type="entry name" value="DIPEPTIDYL PEPTIDASE 9"/>
    <property type="match status" value="1"/>
</dbReference>
<dbReference type="InterPro" id="IPR029058">
    <property type="entry name" value="AB_hydrolase_fold"/>
</dbReference>
<dbReference type="InterPro" id="IPR002469">
    <property type="entry name" value="Peptidase_S9B_N"/>
</dbReference>
<reference evidence="4 5" key="1">
    <citation type="submission" date="2020-07" db="EMBL/GenBank/DDBJ databases">
        <authorList>
            <person name="Partida-Martinez L."/>
            <person name="Huntemann M."/>
            <person name="Clum A."/>
            <person name="Wang J."/>
            <person name="Palaniappan K."/>
            <person name="Ritter S."/>
            <person name="Chen I.-M."/>
            <person name="Stamatis D."/>
            <person name="Reddy T."/>
            <person name="O'Malley R."/>
            <person name="Daum C."/>
            <person name="Shapiro N."/>
            <person name="Ivanova N."/>
            <person name="Kyrpides N."/>
            <person name="Woyke T."/>
        </authorList>
    </citation>
    <scope>NUCLEOTIDE SEQUENCE [LARGE SCALE GENOMIC DNA]</scope>
    <source>
        <strain evidence="4 5">AS2.3</strain>
    </source>
</reference>
<evidence type="ECO:0000259" key="3">
    <source>
        <dbReference type="Pfam" id="PF00930"/>
    </source>
</evidence>
<feature type="chain" id="PRO_5031083477" evidence="1">
    <location>
        <begin position="21"/>
        <end position="764"/>
    </location>
</feature>
<dbReference type="GO" id="GO:0008239">
    <property type="term" value="F:dipeptidyl-peptidase activity"/>
    <property type="evidence" value="ECO:0007669"/>
    <property type="project" value="UniProtKB-EC"/>
</dbReference>
<accession>A0A7Y9K1X4</accession>
<reference evidence="4 5" key="2">
    <citation type="submission" date="2020-08" db="EMBL/GenBank/DDBJ databases">
        <title>The Agave Microbiome: Exploring the role of microbial communities in plant adaptations to desert environments.</title>
        <authorList>
            <person name="Partida-Martinez L.P."/>
        </authorList>
    </citation>
    <scope>NUCLEOTIDE SEQUENCE [LARGE SCALE GENOMIC DNA]</scope>
    <source>
        <strain evidence="4 5">AS2.3</strain>
    </source>
</reference>
<feature type="domain" description="Peptidase S9 prolyl oligopeptidase catalytic" evidence="2">
    <location>
        <begin position="563"/>
        <end position="759"/>
    </location>
</feature>
<gene>
    <name evidence="4" type="ORF">HD841_002146</name>
</gene>
<evidence type="ECO:0000256" key="1">
    <source>
        <dbReference type="SAM" id="SignalP"/>
    </source>
</evidence>
<dbReference type="Proteomes" id="UP000517753">
    <property type="component" value="Unassembled WGS sequence"/>
</dbReference>
<evidence type="ECO:0000313" key="5">
    <source>
        <dbReference type="Proteomes" id="UP000517753"/>
    </source>
</evidence>
<dbReference type="AlphaFoldDB" id="A0A7Y9K1X4"/>
<comment type="caution">
    <text evidence="4">The sequence shown here is derived from an EMBL/GenBank/DDBJ whole genome shotgun (WGS) entry which is preliminary data.</text>
</comment>
<keyword evidence="4" id="KW-0378">Hydrolase</keyword>
<keyword evidence="5" id="KW-1185">Reference proteome</keyword>
<dbReference type="Pfam" id="PF00326">
    <property type="entry name" value="Peptidase_S9"/>
    <property type="match status" value="1"/>
</dbReference>
<dbReference type="GO" id="GO:0008236">
    <property type="term" value="F:serine-type peptidase activity"/>
    <property type="evidence" value="ECO:0007669"/>
    <property type="project" value="InterPro"/>
</dbReference>
<dbReference type="SUPFAM" id="SSF82171">
    <property type="entry name" value="DPP6 N-terminal domain-like"/>
    <property type="match status" value="1"/>
</dbReference>
<dbReference type="Pfam" id="PF00930">
    <property type="entry name" value="DPPIV_N"/>
    <property type="match status" value="1"/>
</dbReference>
<dbReference type="PANTHER" id="PTHR11731">
    <property type="entry name" value="PROTEASE FAMILY S9B,C DIPEPTIDYL-PEPTIDASE IV-RELATED"/>
    <property type="match status" value="1"/>
</dbReference>
<dbReference type="InterPro" id="IPR050278">
    <property type="entry name" value="Serine_Prot_S9B/DPPIV"/>
</dbReference>
<feature type="signal peptide" evidence="1">
    <location>
        <begin position="1"/>
        <end position="20"/>
    </location>
</feature>
<dbReference type="SUPFAM" id="SSF53474">
    <property type="entry name" value="alpha/beta-Hydrolases"/>
    <property type="match status" value="1"/>
</dbReference>
<dbReference type="Gene3D" id="3.40.50.1820">
    <property type="entry name" value="alpha/beta hydrolase"/>
    <property type="match status" value="1"/>
</dbReference>
<dbReference type="Gene3D" id="2.140.10.30">
    <property type="entry name" value="Dipeptidylpeptidase IV, N-terminal domain"/>
    <property type="match status" value="1"/>
</dbReference>
<sequence>MRSALILAGLATLCPPAAVAARPAAQAVARPATPSATPSAPLTLERIFGDHAIPMDHVEGGEWTADGSGYDAIEPSKDVEGGTDLVRYDVARNGRTIMVAARDLVVPATGKSIAIQDYAWSADGKRLLIFTNGARFRRTRALGDYWLFDLAARTLRRIGGDAPPASLMYAGFSPDGSRIAYVRGNNLYVEPTAGDAPPRQLTRDGNDLIVNGLGDWVYEEEFGLARAWSWSPDSKTIAFWRFDTSGVGTFYMVSNTVGQYSRPIPLQYPKVGTTNSAVRVGTIDVASGATHWIALAGDPRQTYVPQMSWAGTSGKVFLQYANRLQNNYQLLLADPASGTTRPVFTERDAAWVEANDDPTWLDGGRRFTWLSERDGWRHLYVASADGKRMDLRTPGKFDVVRLLRVDEAQGWAWFTASPDDPTQRYLYRATLTGTPRVERVTPAGQAGTHSYDIAPGAHWARHTVSAIDRAPVTEMIDLTTQATVRVLARNTALQDVIAHEPLGPTEFTRLDLGKGVSVDAWIMKPAGFDPAKRYPVLFQVYGEPWGQTVADAWGGNTALWHRMLAERGYIVASIDPRGTNTPRGRDWRKSIYRRLGVIGPEDYAASVRKLIAERPYIDPARIGIWGWSGGGSSTLHAMFRFPDLFRTGIAVAAVSDQMLYDTIYQERYMGLPSDNAAGYKAGSPITYADGLKGNLLIIHGTGDDNVHYQNLEQLEDRLIAANKPFTMMAYPDRTHGISEKTGTSLHLYSLMTRYLETNLPPGGR</sequence>
<evidence type="ECO:0000259" key="2">
    <source>
        <dbReference type="Pfam" id="PF00326"/>
    </source>
</evidence>
<dbReference type="EC" id="3.4.14.5" evidence="4"/>